<dbReference type="Proteomes" id="UP000503540">
    <property type="component" value="Chromosome"/>
</dbReference>
<dbReference type="KEGG" id="nah:F5544_04455"/>
<protein>
    <submittedName>
        <fullName evidence="1">Uncharacterized protein</fullName>
    </submittedName>
</protein>
<gene>
    <name evidence="1" type="ORF">F5544_04455</name>
</gene>
<dbReference type="AlphaFoldDB" id="A0A6G9Y6D1"/>
<dbReference type="RefSeq" id="WP_167471995.1">
    <property type="nucleotide sequence ID" value="NZ_CP046172.1"/>
</dbReference>
<reference evidence="1 2" key="1">
    <citation type="journal article" date="2019" name="ACS Chem. Biol.">
        <title>Identification and Mobilization of a Cryptic Antibiotic Biosynthesis Gene Locus from a Human-Pathogenic Nocardia Isolate.</title>
        <authorList>
            <person name="Herisse M."/>
            <person name="Ishida K."/>
            <person name="Porter J.L."/>
            <person name="Howden B."/>
            <person name="Hertweck C."/>
            <person name="Stinear T.P."/>
            <person name="Pidot S.J."/>
        </authorList>
    </citation>
    <scope>NUCLEOTIDE SEQUENCE [LARGE SCALE GENOMIC DNA]</scope>
    <source>
        <strain evidence="1 2">AUSMDU00012717</strain>
    </source>
</reference>
<evidence type="ECO:0000313" key="1">
    <source>
        <dbReference type="EMBL" id="QIS08805.1"/>
    </source>
</evidence>
<dbReference type="EMBL" id="CP046172">
    <property type="protein sequence ID" value="QIS08805.1"/>
    <property type="molecule type" value="Genomic_DNA"/>
</dbReference>
<proteinExistence type="predicted"/>
<keyword evidence="2" id="KW-1185">Reference proteome</keyword>
<evidence type="ECO:0000313" key="2">
    <source>
        <dbReference type="Proteomes" id="UP000503540"/>
    </source>
</evidence>
<organism evidence="1 2">
    <name type="scientific">Nocardia arthritidis</name>
    <dbReference type="NCBI Taxonomy" id="228602"/>
    <lineage>
        <taxon>Bacteria</taxon>
        <taxon>Bacillati</taxon>
        <taxon>Actinomycetota</taxon>
        <taxon>Actinomycetes</taxon>
        <taxon>Mycobacteriales</taxon>
        <taxon>Nocardiaceae</taxon>
        <taxon>Nocardia</taxon>
    </lineage>
</organism>
<name>A0A6G9Y6D1_9NOCA</name>
<accession>A0A6G9Y6D1</accession>
<sequence>MREAAAVLRNRPVDESHTVATIDGFDVEVRYSTAESLLFVKLAGLAVAPRAIEHEKLYLDSKKQAGMTAEERERALGQLASGLMTRVEHMIDDIPKALEERRWKLQLDADRLHQLETEPPPGFDRLDELKAMYDELDALQRQLRQEATSPEALARREALYRRLEAKCRSNGWSLTLNATPAMCRELNLDSPGQVRALMARRRDEALLNASEKRFVEDPLRNSASKTKVVSAQGNSEGPTVLELVTEASRSRALEPVDDKSDNMATIVAFRVPHREVGFDPTD</sequence>